<evidence type="ECO:0000256" key="5">
    <source>
        <dbReference type="SAM" id="MobiDB-lite"/>
    </source>
</evidence>
<dbReference type="Gene3D" id="3.90.1720.10">
    <property type="entry name" value="endopeptidase domain like (from Nostoc punctiforme)"/>
    <property type="match status" value="1"/>
</dbReference>
<evidence type="ECO:0000313" key="8">
    <source>
        <dbReference type="Proteomes" id="UP001319180"/>
    </source>
</evidence>
<keyword evidence="4" id="KW-0788">Thiol protease</keyword>
<evidence type="ECO:0000313" key="7">
    <source>
        <dbReference type="EMBL" id="MBT1685895.1"/>
    </source>
</evidence>
<dbReference type="AlphaFoldDB" id="A0AAP2GGW0"/>
<dbReference type="InterPro" id="IPR038765">
    <property type="entry name" value="Papain-like_cys_pep_sf"/>
</dbReference>
<feature type="domain" description="NlpC/P60" evidence="6">
    <location>
        <begin position="104"/>
        <end position="287"/>
    </location>
</feature>
<dbReference type="GO" id="GO:0008234">
    <property type="term" value="F:cysteine-type peptidase activity"/>
    <property type="evidence" value="ECO:0007669"/>
    <property type="project" value="UniProtKB-KW"/>
</dbReference>
<gene>
    <name evidence="7" type="ORF">KK078_04975</name>
</gene>
<protein>
    <submittedName>
        <fullName evidence="7">C40 family peptidase</fullName>
    </submittedName>
</protein>
<reference evidence="7 8" key="1">
    <citation type="submission" date="2021-05" db="EMBL/GenBank/DDBJ databases">
        <title>A Polyphasic approach of four new species of the genus Ohtaekwangia: Ohtaekwangia histidinii sp. nov., Ohtaekwangia cretensis sp. nov., Ohtaekwangia indiensis sp. nov., Ohtaekwangia reichenbachii sp. nov. from diverse environment.</title>
        <authorList>
            <person name="Octaviana S."/>
        </authorList>
    </citation>
    <scope>NUCLEOTIDE SEQUENCE [LARGE SCALE GENOMIC DNA]</scope>
    <source>
        <strain evidence="7 8">PWU37</strain>
    </source>
</reference>
<keyword evidence="8" id="KW-1185">Reference proteome</keyword>
<keyword evidence="2" id="KW-0645">Protease</keyword>
<name>A0AAP2GGW0_9BACT</name>
<dbReference type="PROSITE" id="PS51935">
    <property type="entry name" value="NLPC_P60"/>
    <property type="match status" value="1"/>
</dbReference>
<accession>A0AAP2GGW0</accession>
<evidence type="ECO:0000256" key="3">
    <source>
        <dbReference type="ARBA" id="ARBA00022801"/>
    </source>
</evidence>
<keyword evidence="3" id="KW-0378">Hydrolase</keyword>
<comment type="caution">
    <text evidence="7">The sequence shown here is derived from an EMBL/GenBank/DDBJ whole genome shotgun (WGS) entry which is preliminary data.</text>
</comment>
<evidence type="ECO:0000256" key="4">
    <source>
        <dbReference type="ARBA" id="ARBA00022807"/>
    </source>
</evidence>
<dbReference type="EMBL" id="JAHESC010000005">
    <property type="protein sequence ID" value="MBT1685895.1"/>
    <property type="molecule type" value="Genomic_DNA"/>
</dbReference>
<sequence>MKRIYYAAAIVLLTALMHGCSDSGDDETSIESSEGLDSQEIEILDNTPDAVGFDPEDVVLPNGRNMMEYLEEVNPDFLDEQGRKASPKELGPQAARNELIAKLTYTATRLIDRSRYPGNGQNGLGYSWGSKDPSKLQPPPGAGTKCKEPIYGLDCSGYLYQVFKSAGIILPEGPADLQRDATVLENAIKKAYPEFKKLKVDDLGEIPAAKFETGDIIYWLNSKGQAKHIGVILKDANGRLAVFQSNGSPGTDSGDCDKNMSAGRGPRKLELNDPYWFATNKIYGVVRFNAAISGKWDLVLRCQGYTTDALKFNLDFPTSQEADLSITGSGVDYDGEPINCEGTLHYDNTTNVLSGNFLTTKSSAPEFFRNDSFEVKLATDDTGYFPMLLGEENEAGCPVEGKLVNKDTE</sequence>
<dbReference type="SUPFAM" id="SSF54001">
    <property type="entry name" value="Cysteine proteinases"/>
    <property type="match status" value="1"/>
</dbReference>
<dbReference type="GO" id="GO:0006508">
    <property type="term" value="P:proteolysis"/>
    <property type="evidence" value="ECO:0007669"/>
    <property type="project" value="UniProtKB-KW"/>
</dbReference>
<dbReference type="InterPro" id="IPR000064">
    <property type="entry name" value="NLP_P60_dom"/>
</dbReference>
<feature type="region of interest" description="Disordered" evidence="5">
    <location>
        <begin position="122"/>
        <end position="143"/>
    </location>
</feature>
<evidence type="ECO:0000259" key="6">
    <source>
        <dbReference type="PROSITE" id="PS51935"/>
    </source>
</evidence>
<comment type="similarity">
    <text evidence="1">Belongs to the peptidase C40 family.</text>
</comment>
<dbReference type="RefSeq" id="WP_254089146.1">
    <property type="nucleotide sequence ID" value="NZ_JAHESC010000005.1"/>
</dbReference>
<evidence type="ECO:0000256" key="2">
    <source>
        <dbReference type="ARBA" id="ARBA00022670"/>
    </source>
</evidence>
<organism evidence="7 8">
    <name type="scientific">Dawidia soli</name>
    <dbReference type="NCBI Taxonomy" id="2782352"/>
    <lineage>
        <taxon>Bacteria</taxon>
        <taxon>Pseudomonadati</taxon>
        <taxon>Bacteroidota</taxon>
        <taxon>Cytophagia</taxon>
        <taxon>Cytophagales</taxon>
        <taxon>Chryseotaleaceae</taxon>
        <taxon>Dawidia</taxon>
    </lineage>
</organism>
<dbReference type="Proteomes" id="UP001319180">
    <property type="component" value="Unassembled WGS sequence"/>
</dbReference>
<dbReference type="Pfam" id="PF00877">
    <property type="entry name" value="NLPC_P60"/>
    <property type="match status" value="1"/>
</dbReference>
<proteinExistence type="inferred from homology"/>
<evidence type="ECO:0000256" key="1">
    <source>
        <dbReference type="ARBA" id="ARBA00007074"/>
    </source>
</evidence>